<dbReference type="AlphaFoldDB" id="A0A7C9PKF8"/>
<dbReference type="GO" id="GO:0016020">
    <property type="term" value="C:membrane"/>
    <property type="evidence" value="ECO:0007669"/>
    <property type="project" value="UniProtKB-SubCell"/>
</dbReference>
<dbReference type="RefSeq" id="WP_163460030.1">
    <property type="nucleotide sequence ID" value="NZ_JAAGOH010000059.1"/>
</dbReference>
<evidence type="ECO:0000256" key="4">
    <source>
        <dbReference type="ARBA" id="ARBA00022777"/>
    </source>
</evidence>
<dbReference type="CDD" id="cd16936">
    <property type="entry name" value="HATPase_RsbW-like"/>
    <property type="match status" value="1"/>
</dbReference>
<dbReference type="Proteomes" id="UP000484255">
    <property type="component" value="Unassembled WGS sequence"/>
</dbReference>
<dbReference type="GO" id="GO:0007165">
    <property type="term" value="P:signal transduction"/>
    <property type="evidence" value="ECO:0007669"/>
    <property type="project" value="InterPro"/>
</dbReference>
<proteinExistence type="predicted"/>
<evidence type="ECO:0000256" key="1">
    <source>
        <dbReference type="ARBA" id="ARBA00004370"/>
    </source>
</evidence>
<dbReference type="InterPro" id="IPR036457">
    <property type="entry name" value="PPM-type-like_dom_sf"/>
</dbReference>
<dbReference type="GO" id="GO:0016791">
    <property type="term" value="F:phosphatase activity"/>
    <property type="evidence" value="ECO:0007669"/>
    <property type="project" value="TreeGrafter"/>
</dbReference>
<dbReference type="Pfam" id="PF13581">
    <property type="entry name" value="HATPase_c_2"/>
    <property type="match status" value="1"/>
</dbReference>
<dbReference type="InterPro" id="IPR036890">
    <property type="entry name" value="HATPase_C_sf"/>
</dbReference>
<feature type="domain" description="HAMP" evidence="7">
    <location>
        <begin position="353"/>
        <end position="405"/>
    </location>
</feature>
<protein>
    <submittedName>
        <fullName evidence="8">SpoIIE family protein phosphatase</fullName>
    </submittedName>
</protein>
<dbReference type="InterPro" id="IPR052016">
    <property type="entry name" value="Bact_Sigma-Reg"/>
</dbReference>
<dbReference type="InterPro" id="IPR003660">
    <property type="entry name" value="HAMP_dom"/>
</dbReference>
<keyword evidence="6" id="KW-0812">Transmembrane</keyword>
<keyword evidence="2" id="KW-0597">Phosphoprotein</keyword>
<keyword evidence="3" id="KW-0808">Transferase</keyword>
<comment type="subcellular location">
    <subcellularLocation>
        <location evidence="1">Membrane</location>
    </subcellularLocation>
</comment>
<dbReference type="InterPro" id="IPR003594">
    <property type="entry name" value="HATPase_dom"/>
</dbReference>
<feature type="transmembrane region" description="Helical" evidence="6">
    <location>
        <begin position="41"/>
        <end position="60"/>
    </location>
</feature>
<dbReference type="SUPFAM" id="SSF55874">
    <property type="entry name" value="ATPase domain of HSP90 chaperone/DNA topoisomerase II/histidine kinase"/>
    <property type="match status" value="1"/>
</dbReference>
<dbReference type="EMBL" id="JAAGOH010000059">
    <property type="protein sequence ID" value="NDY94009.1"/>
    <property type="molecule type" value="Genomic_DNA"/>
</dbReference>
<dbReference type="InterPro" id="IPR001932">
    <property type="entry name" value="PPM-type_phosphatase-like_dom"/>
</dbReference>
<gene>
    <name evidence="8" type="ORF">G3A44_22720</name>
</gene>
<feature type="transmembrane region" description="Helical" evidence="6">
    <location>
        <begin position="330"/>
        <end position="353"/>
    </location>
</feature>
<keyword evidence="9" id="KW-1185">Reference proteome</keyword>
<sequence>MTAPSEAVPAEEGGGPARAGARRLLAPTIWLSDRLSFRAKYLLIGSLVGLALLALGWPLWRDARAQQQLVQKEREGLQRFGQQARVLRQVVDWRSEAARAGRTAAATPGAAPAPATVAPPSAAALAATLAPLLQGLPADAPAAQALAHQAGGLQGLREGDDAQRRFAAATGVINALLALMREQATVHRLYTDPQLDSGLDLLTQRLPLVMETLAKQQDVMLLARSDMASYVLGAQVVLSESSQALRAGLQALQRELPAAQALQPALEALLAGIARQQDAADRGLDTPDALSGLGALVVQNLQHSERLQQDLAALADGHLARRQTELARSLWVVALLLVGVLGTLAYLFSGIYLGTLRSLDRLTRGTRAFCAGQLQTRVRLDTHDELVRVARDFNTVADEVGRLLEVIREQNESRQRELEHLVARRTAELAQSNAQLHAASLRVQEELKLAHDLQQAILPQHFPRGLDWAVHACMHPAQELAGDFYDCVPLPGGRLGLMVADVAGKGVGAAFFMAVARTLLQEAAGADLAPHLALARANDALCQHNPMALFVTACYAVYDPVNGQLHYASAGHPAPLRRGANGQVQALPCANDVALGVMPGLDYACATTPLAPGDTLLLYSDGITEAFSPRGEAWGETRLRHWLADSGHLPAPRLVQDLVDTVARFVDGAPASDDLTCLVLSRQPLPPASAPAMPTDIGPRTLLLDLEIASRVEEIARLAQAVDTALAERSDLAFAVNLCLDELITNTIVHGLGGQPDRRIQVRLSRTPQWLEILVKDDAPPFDPFATEATPDLDAPLESRAVGGLGVHLVKTMMDEVRAYYDGGGNLIVLLKTLDA</sequence>
<dbReference type="Gene3D" id="6.10.340.10">
    <property type="match status" value="1"/>
</dbReference>
<dbReference type="PANTHER" id="PTHR43156:SF2">
    <property type="entry name" value="STAGE II SPORULATION PROTEIN E"/>
    <property type="match status" value="1"/>
</dbReference>
<dbReference type="Pfam" id="PF07228">
    <property type="entry name" value="SpoIIE"/>
    <property type="match status" value="1"/>
</dbReference>
<dbReference type="Gene3D" id="3.60.40.10">
    <property type="entry name" value="PPM-type phosphatase domain"/>
    <property type="match status" value="1"/>
</dbReference>
<evidence type="ECO:0000256" key="6">
    <source>
        <dbReference type="SAM" id="Phobius"/>
    </source>
</evidence>
<dbReference type="SUPFAM" id="SSF81606">
    <property type="entry name" value="PP2C-like"/>
    <property type="match status" value="1"/>
</dbReference>
<accession>A0A7C9PKF8</accession>
<evidence type="ECO:0000256" key="3">
    <source>
        <dbReference type="ARBA" id="ARBA00022679"/>
    </source>
</evidence>
<name>A0A7C9PKF8_9BURK</name>
<dbReference type="CDD" id="cd06225">
    <property type="entry name" value="HAMP"/>
    <property type="match status" value="1"/>
</dbReference>
<keyword evidence="5" id="KW-0378">Hydrolase</keyword>
<dbReference type="GO" id="GO:0016301">
    <property type="term" value="F:kinase activity"/>
    <property type="evidence" value="ECO:0007669"/>
    <property type="project" value="UniProtKB-KW"/>
</dbReference>
<dbReference type="Gene3D" id="3.30.565.10">
    <property type="entry name" value="Histidine kinase-like ATPase, C-terminal domain"/>
    <property type="match status" value="1"/>
</dbReference>
<organism evidence="8 9">
    <name type="scientific">Ideonella livida</name>
    <dbReference type="NCBI Taxonomy" id="2707176"/>
    <lineage>
        <taxon>Bacteria</taxon>
        <taxon>Pseudomonadati</taxon>
        <taxon>Pseudomonadota</taxon>
        <taxon>Betaproteobacteria</taxon>
        <taxon>Burkholderiales</taxon>
        <taxon>Sphaerotilaceae</taxon>
        <taxon>Ideonella</taxon>
    </lineage>
</organism>
<evidence type="ECO:0000256" key="5">
    <source>
        <dbReference type="ARBA" id="ARBA00022801"/>
    </source>
</evidence>
<dbReference type="SMART" id="SM00304">
    <property type="entry name" value="HAMP"/>
    <property type="match status" value="1"/>
</dbReference>
<comment type="caution">
    <text evidence="8">The sequence shown here is derived from an EMBL/GenBank/DDBJ whole genome shotgun (WGS) entry which is preliminary data.</text>
</comment>
<keyword evidence="6" id="KW-1133">Transmembrane helix</keyword>
<evidence type="ECO:0000313" key="8">
    <source>
        <dbReference type="EMBL" id="NDY94009.1"/>
    </source>
</evidence>
<keyword evidence="4" id="KW-0418">Kinase</keyword>
<evidence type="ECO:0000256" key="2">
    <source>
        <dbReference type="ARBA" id="ARBA00022553"/>
    </source>
</evidence>
<dbReference type="PROSITE" id="PS50885">
    <property type="entry name" value="HAMP"/>
    <property type="match status" value="1"/>
</dbReference>
<reference evidence="8 9" key="1">
    <citation type="submission" date="2020-02" db="EMBL/GenBank/DDBJ databases">
        <title>Ideonella bacterium strain TBM-1.</title>
        <authorList>
            <person name="Chen W.-M."/>
        </authorList>
    </citation>
    <scope>NUCLEOTIDE SEQUENCE [LARGE SCALE GENOMIC DNA]</scope>
    <source>
        <strain evidence="8 9">TBM-1</strain>
    </source>
</reference>
<evidence type="ECO:0000313" key="9">
    <source>
        <dbReference type="Proteomes" id="UP000484255"/>
    </source>
</evidence>
<keyword evidence="6" id="KW-0472">Membrane</keyword>
<dbReference type="SMART" id="SM00331">
    <property type="entry name" value="PP2C_SIG"/>
    <property type="match status" value="1"/>
</dbReference>
<dbReference type="PANTHER" id="PTHR43156">
    <property type="entry name" value="STAGE II SPORULATION PROTEIN E-RELATED"/>
    <property type="match status" value="1"/>
</dbReference>
<evidence type="ECO:0000259" key="7">
    <source>
        <dbReference type="PROSITE" id="PS50885"/>
    </source>
</evidence>